<protein>
    <submittedName>
        <fullName evidence="1">Uncharacterized protein</fullName>
    </submittedName>
</protein>
<accession>A0A3M7PVY5</accession>
<evidence type="ECO:0000313" key="2">
    <source>
        <dbReference type="Proteomes" id="UP000276133"/>
    </source>
</evidence>
<sequence length="68" mass="7968">MSESLKLFKIIGSFLIFNINYYSKSICVQAEKENKLESFPNDRLIRLFLSFNTIIFAPKPNSCLVYRN</sequence>
<reference evidence="1 2" key="1">
    <citation type="journal article" date="2018" name="Sci. Rep.">
        <title>Genomic signatures of local adaptation to the degree of environmental predictability in rotifers.</title>
        <authorList>
            <person name="Franch-Gras L."/>
            <person name="Hahn C."/>
            <person name="Garcia-Roger E.M."/>
            <person name="Carmona M.J."/>
            <person name="Serra M."/>
            <person name="Gomez A."/>
        </authorList>
    </citation>
    <scope>NUCLEOTIDE SEQUENCE [LARGE SCALE GENOMIC DNA]</scope>
    <source>
        <strain evidence="1">HYR1</strain>
    </source>
</reference>
<dbReference type="Proteomes" id="UP000276133">
    <property type="component" value="Unassembled WGS sequence"/>
</dbReference>
<proteinExistence type="predicted"/>
<dbReference type="AlphaFoldDB" id="A0A3M7PVY5"/>
<gene>
    <name evidence="1" type="ORF">BpHYR1_041488</name>
</gene>
<keyword evidence="2" id="KW-1185">Reference proteome</keyword>
<comment type="caution">
    <text evidence="1">The sequence shown here is derived from an EMBL/GenBank/DDBJ whole genome shotgun (WGS) entry which is preliminary data.</text>
</comment>
<organism evidence="1 2">
    <name type="scientific">Brachionus plicatilis</name>
    <name type="common">Marine rotifer</name>
    <name type="synonym">Brachionus muelleri</name>
    <dbReference type="NCBI Taxonomy" id="10195"/>
    <lineage>
        <taxon>Eukaryota</taxon>
        <taxon>Metazoa</taxon>
        <taxon>Spiralia</taxon>
        <taxon>Gnathifera</taxon>
        <taxon>Rotifera</taxon>
        <taxon>Eurotatoria</taxon>
        <taxon>Monogononta</taxon>
        <taxon>Pseudotrocha</taxon>
        <taxon>Ploima</taxon>
        <taxon>Brachionidae</taxon>
        <taxon>Brachionus</taxon>
    </lineage>
</organism>
<name>A0A3M7PVY5_BRAPC</name>
<evidence type="ECO:0000313" key="1">
    <source>
        <dbReference type="EMBL" id="RNA03267.1"/>
    </source>
</evidence>
<dbReference type="EMBL" id="REGN01008561">
    <property type="protein sequence ID" value="RNA03267.1"/>
    <property type="molecule type" value="Genomic_DNA"/>
</dbReference>